<dbReference type="Gene3D" id="3.30.420.40">
    <property type="match status" value="2"/>
</dbReference>
<evidence type="ECO:0000313" key="3">
    <source>
        <dbReference type="Proteomes" id="UP001501138"/>
    </source>
</evidence>
<gene>
    <name evidence="2" type="ORF">GCM10009809_33120</name>
</gene>
<accession>A0ABP4VTT3</accession>
<evidence type="ECO:0000313" key="2">
    <source>
        <dbReference type="EMBL" id="GAA1735347.1"/>
    </source>
</evidence>
<dbReference type="InterPro" id="IPR049874">
    <property type="entry name" value="ROK_cs"/>
</dbReference>
<dbReference type="PANTHER" id="PTHR18964">
    <property type="entry name" value="ROK (REPRESSOR, ORF, KINASE) FAMILY"/>
    <property type="match status" value="1"/>
</dbReference>
<sequence>MSAPPAAAVGLDIGGTKMCAVAVTAAGTVLASREVPTPASQGPDAILDAGAALVRGVVGMVAAISGTTGPVRRLGVGTAGVVDRRTGTIVAATSALPGWAGTAVRAELAHRLGGIPVTLVNDVHAVALAEGLWGAAAGARGYLTVTVGTGVGGAVVVDGSVVVGRRHLAGHVGHVSVPEAVGEPCPCGRSGHLEAVASGPAMVAAYRGLGGQARTGHDLARAVARGDDRARQVVRHAGAALGTALGSLAAALDPEVVVVGGGALDIGDDLLDAARASLAVSALPGLAGLPVLRATVRDAGAVGAASLVLEPAGSSSGHATGVPCSA</sequence>
<dbReference type="InterPro" id="IPR000600">
    <property type="entry name" value="ROK"/>
</dbReference>
<proteinExistence type="inferred from homology"/>
<organism evidence="2 3">
    <name type="scientific">Isoptericola hypogeus</name>
    <dbReference type="NCBI Taxonomy" id="300179"/>
    <lineage>
        <taxon>Bacteria</taxon>
        <taxon>Bacillati</taxon>
        <taxon>Actinomycetota</taxon>
        <taxon>Actinomycetes</taxon>
        <taxon>Micrococcales</taxon>
        <taxon>Promicromonosporaceae</taxon>
        <taxon>Isoptericola</taxon>
    </lineage>
</organism>
<comment type="caution">
    <text evidence="2">The sequence shown here is derived from an EMBL/GenBank/DDBJ whole genome shotgun (WGS) entry which is preliminary data.</text>
</comment>
<dbReference type="EMBL" id="BAAAPM010000008">
    <property type="protein sequence ID" value="GAA1735347.1"/>
    <property type="molecule type" value="Genomic_DNA"/>
</dbReference>
<dbReference type="PANTHER" id="PTHR18964:SF169">
    <property type="entry name" value="N-ACETYLMANNOSAMINE KINASE"/>
    <property type="match status" value="1"/>
</dbReference>
<name>A0ABP4VTT3_9MICO</name>
<dbReference type="InterPro" id="IPR043129">
    <property type="entry name" value="ATPase_NBD"/>
</dbReference>
<reference evidence="3" key="1">
    <citation type="journal article" date="2019" name="Int. J. Syst. Evol. Microbiol.">
        <title>The Global Catalogue of Microorganisms (GCM) 10K type strain sequencing project: providing services to taxonomists for standard genome sequencing and annotation.</title>
        <authorList>
            <consortium name="The Broad Institute Genomics Platform"/>
            <consortium name="The Broad Institute Genome Sequencing Center for Infectious Disease"/>
            <person name="Wu L."/>
            <person name="Ma J."/>
        </authorList>
    </citation>
    <scope>NUCLEOTIDE SEQUENCE [LARGE SCALE GENOMIC DNA]</scope>
    <source>
        <strain evidence="3">JCM 15589</strain>
    </source>
</reference>
<evidence type="ECO:0000256" key="1">
    <source>
        <dbReference type="ARBA" id="ARBA00006479"/>
    </source>
</evidence>
<dbReference type="SUPFAM" id="SSF53067">
    <property type="entry name" value="Actin-like ATPase domain"/>
    <property type="match status" value="1"/>
</dbReference>
<keyword evidence="3" id="KW-1185">Reference proteome</keyword>
<dbReference type="PROSITE" id="PS01125">
    <property type="entry name" value="ROK"/>
    <property type="match status" value="1"/>
</dbReference>
<dbReference type="Pfam" id="PF00480">
    <property type="entry name" value="ROK"/>
    <property type="match status" value="1"/>
</dbReference>
<protein>
    <submittedName>
        <fullName evidence="2">ROK family protein</fullName>
    </submittedName>
</protein>
<dbReference type="RefSeq" id="WP_344249741.1">
    <property type="nucleotide sequence ID" value="NZ_BAAAPM010000008.1"/>
</dbReference>
<dbReference type="Proteomes" id="UP001501138">
    <property type="component" value="Unassembled WGS sequence"/>
</dbReference>
<comment type="similarity">
    <text evidence="1">Belongs to the ROK (NagC/XylR) family.</text>
</comment>